<dbReference type="PANTHER" id="PTHR43381:SF5">
    <property type="entry name" value="TR-TYPE G DOMAIN-CONTAINING PROTEIN"/>
    <property type="match status" value="1"/>
</dbReference>
<dbReference type="InterPro" id="IPR005225">
    <property type="entry name" value="Small_GTP-bd"/>
</dbReference>
<dbReference type="Pfam" id="PF22042">
    <property type="entry name" value="EF-G_D2"/>
    <property type="match status" value="1"/>
</dbReference>
<dbReference type="InterPro" id="IPR027417">
    <property type="entry name" value="P-loop_NTPase"/>
</dbReference>
<dbReference type="Gene3D" id="3.40.50.10050">
    <property type="entry name" value="Translation initiation factor IF- 2, domain 3"/>
    <property type="match status" value="1"/>
</dbReference>
<dbReference type="Pfam" id="PF04760">
    <property type="entry name" value="IF2_N"/>
    <property type="match status" value="2"/>
</dbReference>
<dbReference type="GO" id="GO:0003924">
    <property type="term" value="F:GTPase activity"/>
    <property type="evidence" value="ECO:0007669"/>
    <property type="project" value="UniProtKB-UniRule"/>
</dbReference>
<evidence type="ECO:0000256" key="5">
    <source>
        <dbReference type="ARBA" id="ARBA00022917"/>
    </source>
</evidence>
<dbReference type="SUPFAM" id="SSF50447">
    <property type="entry name" value="Translation proteins"/>
    <property type="match status" value="2"/>
</dbReference>
<dbReference type="eggNOG" id="COG5183">
    <property type="taxonomic scope" value="Bacteria"/>
</dbReference>
<dbReference type="GO" id="GO:0003743">
    <property type="term" value="F:translation initiation factor activity"/>
    <property type="evidence" value="ECO:0007669"/>
    <property type="project" value="UniProtKB-UniRule"/>
</dbReference>
<dbReference type="PRINTS" id="PR00449">
    <property type="entry name" value="RASTRNSFRMNG"/>
</dbReference>
<dbReference type="EMBL" id="CP001739">
    <property type="protein sequence ID" value="ACZ09170.1"/>
    <property type="molecule type" value="Genomic_DNA"/>
</dbReference>
<keyword evidence="13" id="KW-1185">Reference proteome</keyword>
<feature type="compositionally biased region" description="Basic and acidic residues" evidence="10">
    <location>
        <begin position="435"/>
        <end position="454"/>
    </location>
</feature>
<dbReference type="AlphaFoldDB" id="D1AL27"/>
<dbReference type="Gene3D" id="2.40.30.10">
    <property type="entry name" value="Translation factors"/>
    <property type="match status" value="2"/>
</dbReference>
<dbReference type="Pfam" id="PF11987">
    <property type="entry name" value="IF-2"/>
    <property type="match status" value="1"/>
</dbReference>
<keyword evidence="3 8" id="KW-0396">Initiation factor</keyword>
<dbReference type="FunFam" id="2.40.30.10:FF:000054">
    <property type="entry name" value="Translation initiation factor IF-2"/>
    <property type="match status" value="1"/>
</dbReference>
<gene>
    <name evidence="8" type="primary">infB</name>
    <name evidence="12" type="ordered locus">Sterm_2316</name>
</gene>
<feature type="region of interest" description="Disordered" evidence="10">
    <location>
        <begin position="48"/>
        <end position="70"/>
    </location>
</feature>
<feature type="binding site" evidence="8">
    <location>
        <begin position="627"/>
        <end position="634"/>
    </location>
    <ligand>
        <name>GTP</name>
        <dbReference type="ChEBI" id="CHEBI:37565"/>
    </ligand>
</feature>
<dbReference type="FunFam" id="2.40.30.10:FF:000008">
    <property type="entry name" value="Translation initiation factor IF-2"/>
    <property type="match status" value="1"/>
</dbReference>
<feature type="compositionally biased region" description="Low complexity" evidence="10">
    <location>
        <begin position="141"/>
        <end position="156"/>
    </location>
</feature>
<dbReference type="Gene3D" id="1.10.10.2480">
    <property type="match status" value="1"/>
</dbReference>
<dbReference type="HAMAP" id="MF_00100_B">
    <property type="entry name" value="IF_2_B"/>
    <property type="match status" value="1"/>
</dbReference>
<dbReference type="RefSeq" id="WP_012861764.1">
    <property type="nucleotide sequence ID" value="NC_013517.1"/>
</dbReference>
<keyword evidence="5 8" id="KW-0648">Protein biosynthesis</keyword>
<evidence type="ECO:0000256" key="9">
    <source>
        <dbReference type="RuleBase" id="RU000644"/>
    </source>
</evidence>
<protein>
    <recommendedName>
        <fullName evidence="2 8">Translation initiation factor IF-2</fullName>
    </recommendedName>
</protein>
<organism evidence="12 13">
    <name type="scientific">Sebaldella termitidis (strain ATCC 33386 / NCTC 11300)</name>
    <dbReference type="NCBI Taxonomy" id="526218"/>
    <lineage>
        <taxon>Bacteria</taxon>
        <taxon>Fusobacteriati</taxon>
        <taxon>Fusobacteriota</taxon>
        <taxon>Fusobacteriia</taxon>
        <taxon>Fusobacteriales</taxon>
        <taxon>Leptotrichiaceae</taxon>
        <taxon>Sebaldella</taxon>
    </lineage>
</organism>
<feature type="compositionally biased region" description="Basic and acidic residues" evidence="10">
    <location>
        <begin position="482"/>
        <end position="496"/>
    </location>
</feature>
<evidence type="ECO:0000256" key="4">
    <source>
        <dbReference type="ARBA" id="ARBA00022741"/>
    </source>
</evidence>
<dbReference type="FunFam" id="3.40.50.300:FF:000019">
    <property type="entry name" value="Translation initiation factor IF-2"/>
    <property type="match status" value="1"/>
</dbReference>
<feature type="compositionally biased region" description="Polar residues" evidence="10">
    <location>
        <begin position="119"/>
        <end position="129"/>
    </location>
</feature>
<evidence type="ECO:0000256" key="10">
    <source>
        <dbReference type="SAM" id="MobiDB-lite"/>
    </source>
</evidence>
<evidence type="ECO:0000259" key="11">
    <source>
        <dbReference type="PROSITE" id="PS51722"/>
    </source>
</evidence>
<evidence type="ECO:0000256" key="3">
    <source>
        <dbReference type="ARBA" id="ARBA00022540"/>
    </source>
</evidence>
<comment type="function">
    <text evidence="7 8 9">One of the essential components for the initiation of protein synthesis. Protects formylmethionyl-tRNA from spontaneous hydrolysis and promotes its binding to the 30S ribosomal subunits. Also involved in the hydrolysis of GTP during the formation of the 70S ribosomal complex.</text>
</comment>
<dbReference type="eggNOG" id="COG0532">
    <property type="taxonomic scope" value="Bacteria"/>
</dbReference>
<dbReference type="InterPro" id="IPR000178">
    <property type="entry name" value="TF_IF2_bacterial-like"/>
</dbReference>
<feature type="compositionally biased region" description="Basic and acidic residues" evidence="10">
    <location>
        <begin position="56"/>
        <end position="70"/>
    </location>
</feature>
<feature type="domain" description="Tr-type G" evidence="11">
    <location>
        <begin position="618"/>
        <end position="787"/>
    </location>
</feature>
<dbReference type="KEGG" id="str:Sterm_2316"/>
<evidence type="ECO:0000256" key="7">
    <source>
        <dbReference type="ARBA" id="ARBA00025162"/>
    </source>
</evidence>
<dbReference type="CDD" id="cd03692">
    <property type="entry name" value="mtIF2_IVc"/>
    <property type="match status" value="1"/>
</dbReference>
<evidence type="ECO:0000256" key="2">
    <source>
        <dbReference type="ARBA" id="ARBA00020675"/>
    </source>
</evidence>
<dbReference type="GO" id="GO:0005829">
    <property type="term" value="C:cytosol"/>
    <property type="evidence" value="ECO:0007669"/>
    <property type="project" value="TreeGrafter"/>
</dbReference>
<keyword evidence="6 8" id="KW-0342">GTP-binding</keyword>
<feature type="region of interest" description="G-domain" evidence="8">
    <location>
        <begin position="621"/>
        <end position="769"/>
    </location>
</feature>
<dbReference type="FunFam" id="3.40.50.10050:FF:000001">
    <property type="entry name" value="Translation initiation factor IF-2"/>
    <property type="match status" value="1"/>
</dbReference>
<dbReference type="SUPFAM" id="SSF52156">
    <property type="entry name" value="Initiation factor IF2/eIF5b, domain 3"/>
    <property type="match status" value="1"/>
</dbReference>
<dbReference type="CDD" id="cd01887">
    <property type="entry name" value="IF2_eIF5B"/>
    <property type="match status" value="1"/>
</dbReference>
<feature type="compositionally biased region" description="Basic and acidic residues" evidence="10">
    <location>
        <begin position="130"/>
        <end position="139"/>
    </location>
</feature>
<feature type="compositionally biased region" description="Low complexity" evidence="10">
    <location>
        <begin position="324"/>
        <end position="343"/>
    </location>
</feature>
<dbReference type="InterPro" id="IPR006847">
    <property type="entry name" value="IF2_N"/>
</dbReference>
<keyword evidence="8" id="KW-0963">Cytoplasm</keyword>
<dbReference type="NCBIfam" id="TIGR00231">
    <property type="entry name" value="small_GTP"/>
    <property type="match status" value="1"/>
</dbReference>
<dbReference type="NCBIfam" id="TIGR00487">
    <property type="entry name" value="IF-2"/>
    <property type="match status" value="1"/>
</dbReference>
<reference evidence="12 13" key="2">
    <citation type="journal article" date="2010" name="Stand. Genomic Sci.">
        <title>Complete genome sequence of Sebaldella termitidis type strain (NCTC 11300).</title>
        <authorList>
            <person name="Harmon-Smith M."/>
            <person name="Celia L."/>
            <person name="Chertkov O."/>
            <person name="Lapidus A."/>
            <person name="Copeland A."/>
            <person name="Glavina Del Rio T."/>
            <person name="Nolan M."/>
            <person name="Lucas S."/>
            <person name="Tice H."/>
            <person name="Cheng J.F."/>
            <person name="Han C."/>
            <person name="Detter J.C."/>
            <person name="Bruce D."/>
            <person name="Goodwin L."/>
            <person name="Pitluck S."/>
            <person name="Pati A."/>
            <person name="Liolios K."/>
            <person name="Ivanova N."/>
            <person name="Mavromatis K."/>
            <person name="Mikhailova N."/>
            <person name="Chen A."/>
            <person name="Palaniappan K."/>
            <person name="Land M."/>
            <person name="Hauser L."/>
            <person name="Chang Y.J."/>
            <person name="Jeffries C.D."/>
            <person name="Brettin T."/>
            <person name="Goker M."/>
            <person name="Beck B."/>
            <person name="Bristow J."/>
            <person name="Eisen J.A."/>
            <person name="Markowitz V."/>
            <person name="Hugenholtz P."/>
            <person name="Kyrpides N.C."/>
            <person name="Klenk H.P."/>
            <person name="Chen F."/>
        </authorList>
    </citation>
    <scope>NUCLEOTIDE SEQUENCE [LARGE SCALE GENOMIC DNA]</scope>
    <source>
        <strain evidence="13">ATCC 33386 / NCTC 11300</strain>
    </source>
</reference>
<feature type="binding site" evidence="8">
    <location>
        <begin position="673"/>
        <end position="677"/>
    </location>
    <ligand>
        <name>GTP</name>
        <dbReference type="ChEBI" id="CHEBI:37565"/>
    </ligand>
</feature>
<evidence type="ECO:0000256" key="6">
    <source>
        <dbReference type="ARBA" id="ARBA00023134"/>
    </source>
</evidence>
<dbReference type="HOGENOM" id="CLU_006301_5_1_0"/>
<sequence>MRVHELAKELGFENKEFIDKLKKVGVEVKSHLSGLSDEQEKSIRNKMKKAQTTGIDSKKEINAGKDKAKSENHIVKEKIVFNSVEANKNPRDARTEKHTEIKTVKNNIEKAVKSENKNMENTVNNPNKNFSHDRDDENKLNQNRDGQNRNYNQNRDNQNRDGQNRNYNQNRDNQNRDGQNRNYNQNRDNQNRDGQNRNYNQNRDNQNRDGQNRNYNQNRDNQNRDGQNRNYNQNRDNQNRDGQNRNYNQNRDNQNRDGQNRNYNQNRDNQNRDGQNRNYNQNRDNQNRDGQNRNYNQNRDNQNRDGQNRNYGQNRDNQNRDGQNRNYNQNRDGQNRNYGQNRDNQNRDGQNRNYGQNRDNQNRDGQNRNYGQNRDNQNRDGQNRNYGQNRDNQNRDGQNRNYNQNRDGQNRSYGQNRDNQNRDGQNRNYGQNRDNQNRDGQNRSNDYRGNKDNAKSTAAPAAADDKKAKTIKPSVKKKFDKKKYEEEKRKKDEERKLSDIRSDFRKEDKKKKFKKKDRTAERNDLVRAEIEKVGMITIGDEISIKELAEKMGLNLSDIIKKFFMMGKILTANAILSFEEAEEVAMEYEVLVEKEETEEVSYGDKYELEITDKTDDLEVRPPVITIMGHVDHGKTSLLDALRKTHIMDDEAGGITQKIGAYQIKWKNQKITFIDTPGHEAFTEMRSRGAKVTDIAILIVAADDGVKPQTVEAISHAKEAGVPIIVAINKIDKPEANPMKVKQELLEYGLVSPEWGGQTEFVEISAKSRTNLDELLETITITSELLELKANPKKRAKAVVIESRLDPKMGAVADILIQEGNLKISDIFVAGESYGRVRSMVDDRGARITKASLSEPVEITGFNNIPEAGDVLYVVNNDKQAKKIVEDFLKERKQNEQNKKKHISLESLSKELEDQQLKELKCIIRADSKGSVEALKESLEKLSNEKVMINIIQASAGAVTEGDVMLAEASNAIIIGFNVRPTTPARNEAEKLGVEIRTYNVIYHITEEIEKAMKGLLDPEFREIYHGRIEVQKVFKVTGAGNIAGAMVVDGKVTRDSKIRVLRDGIILYEGEIGSLKRYKDDAKEVINGQECGIGIKDFNDIKEGDLIEAYISEEIPR</sequence>
<dbReference type="InterPro" id="IPR044145">
    <property type="entry name" value="IF2_II"/>
</dbReference>
<name>D1AL27_SEBTE</name>
<dbReference type="Proteomes" id="UP000000845">
    <property type="component" value="Chromosome"/>
</dbReference>
<dbReference type="InterPro" id="IPR053905">
    <property type="entry name" value="EF-G-like_DII"/>
</dbReference>
<dbReference type="STRING" id="526218.Sterm_2316"/>
<dbReference type="InterPro" id="IPR036925">
    <property type="entry name" value="TIF_IF2_dom3_sf"/>
</dbReference>
<dbReference type="Gene3D" id="3.40.50.300">
    <property type="entry name" value="P-loop containing nucleotide triphosphate hydrolases"/>
    <property type="match status" value="1"/>
</dbReference>
<dbReference type="InterPro" id="IPR009000">
    <property type="entry name" value="Transl_B-barrel_sf"/>
</dbReference>
<evidence type="ECO:0000256" key="8">
    <source>
        <dbReference type="HAMAP-Rule" id="MF_00100"/>
    </source>
</evidence>
<dbReference type="InterPro" id="IPR015760">
    <property type="entry name" value="TIF_IF2"/>
</dbReference>
<keyword evidence="4 8" id="KW-0547">Nucleotide-binding</keyword>
<dbReference type="InterPro" id="IPR000795">
    <property type="entry name" value="T_Tr_GTP-bd_dom"/>
</dbReference>
<dbReference type="PROSITE" id="PS01176">
    <property type="entry name" value="IF2"/>
    <property type="match status" value="1"/>
</dbReference>
<dbReference type="InterPro" id="IPR023115">
    <property type="entry name" value="TIF_IF2_dom3"/>
</dbReference>
<dbReference type="SUPFAM" id="SSF52540">
    <property type="entry name" value="P-loop containing nucleoside triphosphate hydrolases"/>
    <property type="match status" value="1"/>
</dbReference>
<evidence type="ECO:0000313" key="13">
    <source>
        <dbReference type="Proteomes" id="UP000000845"/>
    </source>
</evidence>
<evidence type="ECO:0000256" key="1">
    <source>
        <dbReference type="ARBA" id="ARBA00007733"/>
    </source>
</evidence>
<comment type="similarity">
    <text evidence="1 8 9">Belongs to the TRAFAC class translation factor GTPase superfamily. Classic translation factor GTPase family. IF-2 subfamily.</text>
</comment>
<feature type="compositionally biased region" description="Low complexity" evidence="10">
    <location>
        <begin position="399"/>
        <end position="418"/>
    </location>
</feature>
<dbReference type="CDD" id="cd03702">
    <property type="entry name" value="IF2_mtIF2_II"/>
    <property type="match status" value="1"/>
</dbReference>
<feature type="region of interest" description="Disordered" evidence="10">
    <location>
        <begin position="114"/>
        <end position="496"/>
    </location>
</feature>
<dbReference type="GO" id="GO:0005525">
    <property type="term" value="F:GTP binding"/>
    <property type="evidence" value="ECO:0007669"/>
    <property type="project" value="UniProtKB-KW"/>
</dbReference>
<feature type="binding site" evidence="8">
    <location>
        <begin position="727"/>
        <end position="730"/>
    </location>
    <ligand>
        <name>GTP</name>
        <dbReference type="ChEBI" id="CHEBI:37565"/>
    </ligand>
</feature>
<reference evidence="13" key="1">
    <citation type="submission" date="2009-09" db="EMBL/GenBank/DDBJ databases">
        <title>The complete chromosome of Sebaldella termitidis ATCC 33386.</title>
        <authorList>
            <consortium name="US DOE Joint Genome Institute (JGI-PGF)"/>
            <person name="Lucas S."/>
            <person name="Copeland A."/>
            <person name="Lapidus A."/>
            <person name="Glavina del Rio T."/>
            <person name="Dalin E."/>
            <person name="Tice H."/>
            <person name="Bruce D."/>
            <person name="Goodwin L."/>
            <person name="Pitluck S."/>
            <person name="Kyrpides N."/>
            <person name="Mavromatis K."/>
            <person name="Ivanova N."/>
            <person name="Mikhailova N."/>
            <person name="Sims D."/>
            <person name="Meincke L."/>
            <person name="Brettin T."/>
            <person name="Detter J.C."/>
            <person name="Han C."/>
            <person name="Larimer F."/>
            <person name="Land M."/>
            <person name="Hauser L."/>
            <person name="Markowitz V."/>
            <person name="Cheng J.F."/>
            <person name="Hugenholtz P."/>
            <person name="Woyke T."/>
            <person name="Wu D."/>
            <person name="Eisen J.A."/>
        </authorList>
    </citation>
    <scope>NUCLEOTIDE SEQUENCE [LARGE SCALE GENOMIC DNA]</scope>
    <source>
        <strain evidence="13">ATCC 33386 / NCTC 11300</strain>
    </source>
</reference>
<evidence type="ECO:0000313" key="12">
    <source>
        <dbReference type="EMBL" id="ACZ09170.1"/>
    </source>
</evidence>
<accession>D1AL27</accession>
<dbReference type="PROSITE" id="PS51722">
    <property type="entry name" value="G_TR_2"/>
    <property type="match status" value="1"/>
</dbReference>
<proteinExistence type="inferred from homology"/>
<dbReference type="PANTHER" id="PTHR43381">
    <property type="entry name" value="TRANSLATION INITIATION FACTOR IF-2-RELATED"/>
    <property type="match status" value="1"/>
</dbReference>
<dbReference type="Pfam" id="PF00009">
    <property type="entry name" value="GTP_EFTU"/>
    <property type="match status" value="1"/>
</dbReference>
<comment type="subcellular location">
    <subcellularLocation>
        <location evidence="8">Cytoplasm</location>
    </subcellularLocation>
</comment>